<comment type="subcellular location">
    <subcellularLocation>
        <location evidence="11">Cell membrane</location>
        <topology evidence="11">Single-pass membrane protein</topology>
    </subcellularLocation>
</comment>
<dbReference type="GO" id="GO:0005524">
    <property type="term" value="F:ATP binding"/>
    <property type="evidence" value="ECO:0007669"/>
    <property type="project" value="UniProtKB-UniRule"/>
</dbReference>
<keyword evidence="2 11" id="KW-1003">Cell membrane</keyword>
<dbReference type="Pfam" id="PF02669">
    <property type="entry name" value="KdpC"/>
    <property type="match status" value="1"/>
</dbReference>
<dbReference type="OrthoDB" id="9788285at2"/>
<evidence type="ECO:0000256" key="10">
    <source>
        <dbReference type="ARBA" id="ARBA00023136"/>
    </source>
</evidence>
<keyword evidence="4 11" id="KW-0812">Transmembrane</keyword>
<keyword evidence="3 11" id="KW-0633">Potassium transport</keyword>
<evidence type="ECO:0000313" key="12">
    <source>
        <dbReference type="EMBL" id="TQM63307.1"/>
    </source>
</evidence>
<sequence>MSAQRINLRHYGVALRFLLIATVVLGIGYPLVVTAIAQVALPAQANGSLVSAGGETVGSALIGQSFTDANGNALPEWFQSRPSAANYDATASGGSNRGPENLDLISAIRARQALIVAGDNVTTSEIPADAVTASASGLDPHISAEYARLQVPRVAAARGLPEAQVSELVESILQSRDLGFLGEPTVNVLDLNIALAETGT</sequence>
<evidence type="ECO:0000256" key="7">
    <source>
        <dbReference type="ARBA" id="ARBA00022958"/>
    </source>
</evidence>
<keyword evidence="6 11" id="KW-0067">ATP-binding</keyword>
<dbReference type="EMBL" id="VFPN01000002">
    <property type="protein sequence ID" value="TQM63307.1"/>
    <property type="molecule type" value="Genomic_DNA"/>
</dbReference>
<dbReference type="PIRSF" id="PIRSF001296">
    <property type="entry name" value="K_ATPase_KdpC"/>
    <property type="match status" value="1"/>
</dbReference>
<comment type="subunit">
    <text evidence="11">The system is composed of three essential subunits: KdpA, KdpB and KdpC.</text>
</comment>
<evidence type="ECO:0000256" key="3">
    <source>
        <dbReference type="ARBA" id="ARBA00022538"/>
    </source>
</evidence>
<keyword evidence="10 11" id="KW-0472">Membrane</keyword>
<gene>
    <name evidence="11" type="primary">kdpC</name>
    <name evidence="12" type="ORF">FB466_1566</name>
</gene>
<comment type="function">
    <text evidence="11">Part of the high-affinity ATP-driven potassium transport (or Kdp) system, which catalyzes the hydrolysis of ATP coupled with the electrogenic transport of potassium into the cytoplasm. This subunit acts as a catalytic chaperone that increases the ATP-binding affinity of the ATP-hydrolyzing subunit KdpB by the formation of a transient KdpB/KdpC/ATP ternary complex.</text>
</comment>
<comment type="similarity">
    <text evidence="11">Belongs to the KdpC family.</text>
</comment>
<evidence type="ECO:0000256" key="8">
    <source>
        <dbReference type="ARBA" id="ARBA00022989"/>
    </source>
</evidence>
<keyword evidence="8 11" id="KW-1133">Transmembrane helix</keyword>
<evidence type="ECO:0000256" key="6">
    <source>
        <dbReference type="ARBA" id="ARBA00022840"/>
    </source>
</evidence>
<keyword evidence="1 11" id="KW-0813">Transport</keyword>
<evidence type="ECO:0000313" key="13">
    <source>
        <dbReference type="Proteomes" id="UP000318331"/>
    </source>
</evidence>
<proteinExistence type="inferred from homology"/>
<evidence type="ECO:0000256" key="5">
    <source>
        <dbReference type="ARBA" id="ARBA00022741"/>
    </source>
</evidence>
<dbReference type="Proteomes" id="UP000318331">
    <property type="component" value="Unassembled WGS sequence"/>
</dbReference>
<dbReference type="InterPro" id="IPR003820">
    <property type="entry name" value="KdpC"/>
</dbReference>
<dbReference type="AlphaFoldDB" id="A0A543HY76"/>
<evidence type="ECO:0000256" key="1">
    <source>
        <dbReference type="ARBA" id="ARBA00022448"/>
    </source>
</evidence>
<feature type="transmembrane region" description="Helical" evidence="11">
    <location>
        <begin position="12"/>
        <end position="32"/>
    </location>
</feature>
<keyword evidence="5 11" id="KW-0547">Nucleotide-binding</keyword>
<reference evidence="12 13" key="1">
    <citation type="submission" date="2019-06" db="EMBL/GenBank/DDBJ databases">
        <title>Sequencing the genomes of 1000 actinobacteria strains.</title>
        <authorList>
            <person name="Klenk H.-P."/>
        </authorList>
    </citation>
    <scope>NUCLEOTIDE SEQUENCE [LARGE SCALE GENOMIC DNA]</scope>
    <source>
        <strain evidence="12 13">DSM 18031</strain>
    </source>
</reference>
<comment type="caution">
    <text evidence="12">The sequence shown here is derived from an EMBL/GenBank/DDBJ whole genome shotgun (WGS) entry which is preliminary data.</text>
</comment>
<accession>A0A543HY76</accession>
<dbReference type="HAMAP" id="MF_00276">
    <property type="entry name" value="KdpC"/>
    <property type="match status" value="1"/>
</dbReference>
<keyword evidence="7 11" id="KW-0630">Potassium</keyword>
<keyword evidence="13" id="KW-1185">Reference proteome</keyword>
<name>A0A543HY76_9MICO</name>
<dbReference type="PANTHER" id="PTHR30042">
    <property type="entry name" value="POTASSIUM-TRANSPORTING ATPASE C CHAIN"/>
    <property type="match status" value="1"/>
</dbReference>
<organism evidence="12 13">
    <name type="scientific">Klugiella xanthotipulae</name>
    <dbReference type="NCBI Taxonomy" id="244735"/>
    <lineage>
        <taxon>Bacteria</taxon>
        <taxon>Bacillati</taxon>
        <taxon>Actinomycetota</taxon>
        <taxon>Actinomycetes</taxon>
        <taxon>Micrococcales</taxon>
        <taxon>Microbacteriaceae</taxon>
        <taxon>Klugiella</taxon>
    </lineage>
</organism>
<evidence type="ECO:0000256" key="2">
    <source>
        <dbReference type="ARBA" id="ARBA00022475"/>
    </source>
</evidence>
<dbReference type="NCBIfam" id="TIGR00681">
    <property type="entry name" value="kdpC"/>
    <property type="match status" value="1"/>
</dbReference>
<protein>
    <recommendedName>
        <fullName evidence="11">Potassium-transporting ATPase KdpC subunit</fullName>
    </recommendedName>
    <alternativeName>
        <fullName evidence="11">ATP phosphohydrolase [potassium-transporting] C chain</fullName>
    </alternativeName>
    <alternativeName>
        <fullName evidence="11">Potassium-binding and translocating subunit C</fullName>
    </alternativeName>
    <alternativeName>
        <fullName evidence="11">Potassium-translocating ATPase C chain</fullName>
    </alternativeName>
</protein>
<evidence type="ECO:0000256" key="9">
    <source>
        <dbReference type="ARBA" id="ARBA00023065"/>
    </source>
</evidence>
<evidence type="ECO:0000256" key="11">
    <source>
        <dbReference type="HAMAP-Rule" id="MF_00276"/>
    </source>
</evidence>
<keyword evidence="9 11" id="KW-0406">Ion transport</keyword>
<dbReference type="NCBIfam" id="NF001454">
    <property type="entry name" value="PRK00315.1"/>
    <property type="match status" value="1"/>
</dbReference>
<dbReference type="PANTHER" id="PTHR30042:SF2">
    <property type="entry name" value="POTASSIUM-TRANSPORTING ATPASE KDPC SUBUNIT"/>
    <property type="match status" value="1"/>
</dbReference>
<dbReference type="GO" id="GO:0008556">
    <property type="term" value="F:P-type potassium transmembrane transporter activity"/>
    <property type="evidence" value="ECO:0007669"/>
    <property type="project" value="InterPro"/>
</dbReference>
<dbReference type="GO" id="GO:0005886">
    <property type="term" value="C:plasma membrane"/>
    <property type="evidence" value="ECO:0007669"/>
    <property type="project" value="UniProtKB-SubCell"/>
</dbReference>
<evidence type="ECO:0000256" key="4">
    <source>
        <dbReference type="ARBA" id="ARBA00022692"/>
    </source>
</evidence>
<dbReference type="RefSeq" id="WP_141917329.1">
    <property type="nucleotide sequence ID" value="NZ_BAAAYS010000025.1"/>
</dbReference>